<reference evidence="2 3" key="1">
    <citation type="submission" date="2018-03" db="EMBL/GenBank/DDBJ databases">
        <title>Genomic Encyclopedia of Type Strains, Phase III (KMG-III): the genomes of soil and plant-associated and newly described type strains.</title>
        <authorList>
            <person name="Whitman W."/>
        </authorList>
    </citation>
    <scope>NUCLEOTIDE SEQUENCE [LARGE SCALE GENOMIC DNA]</scope>
    <source>
        <strain evidence="2 3">CGMCC 4.7067</strain>
    </source>
</reference>
<gene>
    <name evidence="2" type="ORF">B0I28_1027</name>
</gene>
<sequence length="34" mass="4090">MSRRLPVRLTKRRRKRPRLTALRRCRIGQSASGR</sequence>
<evidence type="ECO:0000256" key="1">
    <source>
        <dbReference type="SAM" id="MobiDB-lite"/>
    </source>
</evidence>
<protein>
    <submittedName>
        <fullName evidence="2">Uncharacterized protein</fullName>
    </submittedName>
</protein>
<comment type="caution">
    <text evidence="2">The sequence shown here is derived from an EMBL/GenBank/DDBJ whole genome shotgun (WGS) entry which is preliminary data.</text>
</comment>
<dbReference type="Proteomes" id="UP000238176">
    <property type="component" value="Unassembled WGS sequence"/>
</dbReference>
<evidence type="ECO:0000313" key="3">
    <source>
        <dbReference type="Proteomes" id="UP000238176"/>
    </source>
</evidence>
<name>A0A2T0UR74_9ACTN</name>
<dbReference type="EMBL" id="PVTJ01000002">
    <property type="protein sequence ID" value="PRY60404.1"/>
    <property type="molecule type" value="Genomic_DNA"/>
</dbReference>
<dbReference type="AlphaFoldDB" id="A0A2T0UR74"/>
<feature type="region of interest" description="Disordered" evidence="1">
    <location>
        <begin position="1"/>
        <end position="34"/>
    </location>
</feature>
<feature type="compositionally biased region" description="Basic residues" evidence="1">
    <location>
        <begin position="1"/>
        <end position="26"/>
    </location>
</feature>
<accession>A0A2T0UR74</accession>
<organism evidence="2 3">
    <name type="scientific">Glycomyces artemisiae</name>
    <dbReference type="NCBI Taxonomy" id="1076443"/>
    <lineage>
        <taxon>Bacteria</taxon>
        <taxon>Bacillati</taxon>
        <taxon>Actinomycetota</taxon>
        <taxon>Actinomycetes</taxon>
        <taxon>Glycomycetales</taxon>
        <taxon>Glycomycetaceae</taxon>
        <taxon>Glycomyces</taxon>
    </lineage>
</organism>
<proteinExistence type="predicted"/>
<keyword evidence="3" id="KW-1185">Reference proteome</keyword>
<evidence type="ECO:0000313" key="2">
    <source>
        <dbReference type="EMBL" id="PRY60404.1"/>
    </source>
</evidence>